<proteinExistence type="predicted"/>
<name>A0A845M7L6_9RHOB</name>
<dbReference type="AlphaFoldDB" id="A0A845M7L6"/>
<dbReference type="Proteomes" id="UP000467322">
    <property type="component" value="Unassembled WGS sequence"/>
</dbReference>
<evidence type="ECO:0000313" key="4">
    <source>
        <dbReference type="Proteomes" id="UP000467322"/>
    </source>
</evidence>
<comment type="caution">
    <text evidence="3">The sequence shown here is derived from an EMBL/GenBank/DDBJ whole genome shotgun (WGS) entry which is preliminary data.</text>
</comment>
<dbReference type="Pfam" id="PF13517">
    <property type="entry name" value="FG-GAP_3"/>
    <property type="match status" value="1"/>
</dbReference>
<gene>
    <name evidence="3" type="ORF">GQE99_05920</name>
</gene>
<dbReference type="EMBL" id="WTUX01000010">
    <property type="protein sequence ID" value="MZR12554.1"/>
    <property type="molecule type" value="Genomic_DNA"/>
</dbReference>
<feature type="signal peptide" evidence="2">
    <location>
        <begin position="1"/>
        <end position="19"/>
    </location>
</feature>
<feature type="chain" id="PRO_5032850139" evidence="2">
    <location>
        <begin position="20"/>
        <end position="239"/>
    </location>
</feature>
<keyword evidence="4" id="KW-1185">Reference proteome</keyword>
<dbReference type="SUPFAM" id="SSF69318">
    <property type="entry name" value="Integrin alpha N-terminal domain"/>
    <property type="match status" value="1"/>
</dbReference>
<evidence type="ECO:0000313" key="3">
    <source>
        <dbReference type="EMBL" id="MZR12554.1"/>
    </source>
</evidence>
<evidence type="ECO:0000256" key="2">
    <source>
        <dbReference type="SAM" id="SignalP"/>
    </source>
</evidence>
<keyword evidence="1 2" id="KW-0732">Signal</keyword>
<dbReference type="RefSeq" id="WP_161350667.1">
    <property type="nucleotide sequence ID" value="NZ_WTUX01000010.1"/>
</dbReference>
<organism evidence="3 4">
    <name type="scientific">Maritimibacter harenae</name>
    <dbReference type="NCBI Taxonomy" id="2606218"/>
    <lineage>
        <taxon>Bacteria</taxon>
        <taxon>Pseudomonadati</taxon>
        <taxon>Pseudomonadota</taxon>
        <taxon>Alphaproteobacteria</taxon>
        <taxon>Rhodobacterales</taxon>
        <taxon>Roseobacteraceae</taxon>
        <taxon>Maritimibacter</taxon>
    </lineage>
</organism>
<dbReference type="InterPro" id="IPR028994">
    <property type="entry name" value="Integrin_alpha_N"/>
</dbReference>
<sequence length="239" mass="25483">MRGLAAVLLALTAPVAVEAKEIAAASYVEPTDAYGHGALEDGEYAGLRIDYDDGSHNVIRFDGAVFEDTAPRLHDFDDDGTPEVVAVLSGFRVGAMVQLFDVDGEWARPVGQTRPIGQRHRWLAIAGIADFDGDGRDDVAYVDRPHLARTLRLVTVELSADGARLTPYAALGGLSNHQLGTPDIEGGVRDCAGRPPAVLTANADWTQVMETVWRDGALVATPVAPFRGPQSFAPHLACD</sequence>
<protein>
    <submittedName>
        <fullName evidence="3">VCBS repeat-containing protein</fullName>
    </submittedName>
</protein>
<accession>A0A845M7L6</accession>
<evidence type="ECO:0000256" key="1">
    <source>
        <dbReference type="ARBA" id="ARBA00022729"/>
    </source>
</evidence>
<reference evidence="3 4" key="1">
    <citation type="submission" date="2019-12" db="EMBL/GenBank/DDBJ databases">
        <title>Maritimibacter sp. nov. sp. isolated from sea sand.</title>
        <authorList>
            <person name="Kim J."/>
            <person name="Jeong S.E."/>
            <person name="Jung H.S."/>
            <person name="Jeon C.O."/>
        </authorList>
    </citation>
    <scope>NUCLEOTIDE SEQUENCE [LARGE SCALE GENOMIC DNA]</scope>
    <source>
        <strain evidence="3 4">DP07</strain>
    </source>
</reference>
<dbReference type="InterPro" id="IPR013517">
    <property type="entry name" value="FG-GAP"/>
</dbReference>